<keyword evidence="3" id="KW-1185">Reference proteome</keyword>
<reference evidence="2 3" key="1">
    <citation type="journal article" date="2018" name="BMC Genomics">
        <title>Genomic comparison of Trypanosoma conorhini and Trypanosoma rangeli to Trypanosoma cruzi strains of high and low virulence.</title>
        <authorList>
            <person name="Bradwell K.R."/>
            <person name="Koparde V.N."/>
            <person name="Matveyev A.V."/>
            <person name="Serrano M.G."/>
            <person name="Alves J.M."/>
            <person name="Parikh H."/>
            <person name="Huang B."/>
            <person name="Lee V."/>
            <person name="Espinosa-Alvarez O."/>
            <person name="Ortiz P.A."/>
            <person name="Costa-Martins A.G."/>
            <person name="Teixeira M.M."/>
            <person name="Buck G.A."/>
        </authorList>
    </citation>
    <scope>NUCLEOTIDE SEQUENCE [LARGE SCALE GENOMIC DNA]</scope>
    <source>
        <strain evidence="2 3">025E</strain>
    </source>
</reference>
<feature type="compositionally biased region" description="Polar residues" evidence="1">
    <location>
        <begin position="37"/>
        <end position="54"/>
    </location>
</feature>
<comment type="caution">
    <text evidence="2">The sequence shown here is derived from an EMBL/GenBank/DDBJ whole genome shotgun (WGS) entry which is preliminary data.</text>
</comment>
<evidence type="ECO:0000256" key="1">
    <source>
        <dbReference type="SAM" id="MobiDB-lite"/>
    </source>
</evidence>
<feature type="region of interest" description="Disordered" evidence="1">
    <location>
        <begin position="1"/>
        <end position="63"/>
    </location>
</feature>
<feature type="compositionally biased region" description="Polar residues" evidence="1">
    <location>
        <begin position="11"/>
        <end position="23"/>
    </location>
</feature>
<proteinExistence type="predicted"/>
<dbReference type="EMBL" id="MKKU01000871">
    <property type="protein sequence ID" value="RNF00641.1"/>
    <property type="molecule type" value="Genomic_DNA"/>
</dbReference>
<name>A0A422N5D4_9TRYP</name>
<dbReference type="Proteomes" id="UP000284403">
    <property type="component" value="Unassembled WGS sequence"/>
</dbReference>
<sequence>MYRRASPAPTNPTARSTEITGSLPTAAALGRGHRNGSVATATLPRASQPSYTEVQSREEEGDSFSASELIIPFHLDIASRLMEQRRPLPSERTGILLQASDVLELQKSLDDYAEDLLYATRQLFMHDNENMVQRLQEAKDVSTVCLFLQMQREMRQLTGDDSVAKERSLIQRLSDHLEL</sequence>
<organism evidence="2 3">
    <name type="scientific">Trypanosoma conorhini</name>
    <dbReference type="NCBI Taxonomy" id="83891"/>
    <lineage>
        <taxon>Eukaryota</taxon>
        <taxon>Discoba</taxon>
        <taxon>Euglenozoa</taxon>
        <taxon>Kinetoplastea</taxon>
        <taxon>Metakinetoplastina</taxon>
        <taxon>Trypanosomatida</taxon>
        <taxon>Trypanosomatidae</taxon>
        <taxon>Trypanosoma</taxon>
    </lineage>
</organism>
<gene>
    <name evidence="2" type="ORF">Tco025E_08752</name>
</gene>
<evidence type="ECO:0000313" key="3">
    <source>
        <dbReference type="Proteomes" id="UP000284403"/>
    </source>
</evidence>
<protein>
    <submittedName>
        <fullName evidence="2">Uncharacterized protein</fullName>
    </submittedName>
</protein>
<dbReference type="GeneID" id="40322363"/>
<accession>A0A422N5D4</accession>
<dbReference type="AlphaFoldDB" id="A0A422N5D4"/>
<dbReference type="OrthoDB" id="250842at2759"/>
<dbReference type="RefSeq" id="XP_029224286.1">
    <property type="nucleotide sequence ID" value="XM_029375595.1"/>
</dbReference>
<evidence type="ECO:0000313" key="2">
    <source>
        <dbReference type="EMBL" id="RNF00641.1"/>
    </source>
</evidence>